<dbReference type="PANTHER" id="PTHR44086:SF10">
    <property type="entry name" value="THIOSULFATE SULFURTRANSFERASE_RHODANESE-LIKE DOMAIN-CONTAINING PROTEIN 3"/>
    <property type="match status" value="1"/>
</dbReference>
<gene>
    <name evidence="2" type="ORF">SNE40_000329</name>
</gene>
<dbReference type="SMART" id="SM00450">
    <property type="entry name" value="RHOD"/>
    <property type="match status" value="1"/>
</dbReference>
<keyword evidence="3" id="KW-1185">Reference proteome</keyword>
<name>A0AAN8KL08_PATCE</name>
<dbReference type="EMBL" id="JAZGQO010000001">
    <property type="protein sequence ID" value="KAK6194763.1"/>
    <property type="molecule type" value="Genomic_DNA"/>
</dbReference>
<dbReference type="PROSITE" id="PS50206">
    <property type="entry name" value="RHODANESE_3"/>
    <property type="match status" value="1"/>
</dbReference>
<evidence type="ECO:0000313" key="3">
    <source>
        <dbReference type="Proteomes" id="UP001347796"/>
    </source>
</evidence>
<accession>A0AAN8KL08</accession>
<feature type="domain" description="Rhodanese" evidence="1">
    <location>
        <begin position="102"/>
        <end position="201"/>
    </location>
</feature>
<dbReference type="SUPFAM" id="SSF52821">
    <property type="entry name" value="Rhodanese/Cell cycle control phosphatase"/>
    <property type="match status" value="1"/>
</dbReference>
<evidence type="ECO:0000313" key="2">
    <source>
        <dbReference type="EMBL" id="KAK6194763.1"/>
    </source>
</evidence>
<sequence>MNRSIISLLAKLDAIYFTPNINGRLRCLQSTTSVSRRQLHSHGCVFRRHLGLAQHKKDQLNGFVSPGLLHNELRQSCMVTRKTYSTDNGRNLSFEEFQALLNSQDIQVIDVREPEELETDGKIPNAINIPLGQLKKTLLMDDGLFMQKYRVVKPQPHDLNLVFVGLGPIKSNAAMAIARKIGFKHARHFGGGFNEWSSKMNPGS</sequence>
<dbReference type="Gene3D" id="3.40.250.10">
    <property type="entry name" value="Rhodanese-like domain"/>
    <property type="match status" value="1"/>
</dbReference>
<proteinExistence type="predicted"/>
<dbReference type="AlphaFoldDB" id="A0AAN8KL08"/>
<dbReference type="Pfam" id="PF00581">
    <property type="entry name" value="Rhodanese"/>
    <property type="match status" value="1"/>
</dbReference>
<evidence type="ECO:0000259" key="1">
    <source>
        <dbReference type="PROSITE" id="PS50206"/>
    </source>
</evidence>
<dbReference type="InterPro" id="IPR001763">
    <property type="entry name" value="Rhodanese-like_dom"/>
</dbReference>
<protein>
    <recommendedName>
        <fullName evidence="1">Rhodanese domain-containing protein</fullName>
    </recommendedName>
</protein>
<dbReference type="InterPro" id="IPR036873">
    <property type="entry name" value="Rhodanese-like_dom_sf"/>
</dbReference>
<comment type="caution">
    <text evidence="2">The sequence shown here is derived from an EMBL/GenBank/DDBJ whole genome shotgun (WGS) entry which is preliminary data.</text>
</comment>
<dbReference type="PANTHER" id="PTHR44086">
    <property type="entry name" value="THIOSULFATE SULFURTRANSFERASE RDL2, MITOCHONDRIAL-RELATED"/>
    <property type="match status" value="1"/>
</dbReference>
<organism evidence="2 3">
    <name type="scientific">Patella caerulea</name>
    <name type="common">Rayed Mediterranean limpet</name>
    <dbReference type="NCBI Taxonomy" id="87958"/>
    <lineage>
        <taxon>Eukaryota</taxon>
        <taxon>Metazoa</taxon>
        <taxon>Spiralia</taxon>
        <taxon>Lophotrochozoa</taxon>
        <taxon>Mollusca</taxon>
        <taxon>Gastropoda</taxon>
        <taxon>Patellogastropoda</taxon>
        <taxon>Patelloidea</taxon>
        <taxon>Patellidae</taxon>
        <taxon>Patella</taxon>
    </lineage>
</organism>
<dbReference type="Proteomes" id="UP001347796">
    <property type="component" value="Unassembled WGS sequence"/>
</dbReference>
<reference evidence="2 3" key="1">
    <citation type="submission" date="2024-01" db="EMBL/GenBank/DDBJ databases">
        <title>The genome of the rayed Mediterranean limpet Patella caerulea (Linnaeus, 1758).</title>
        <authorList>
            <person name="Anh-Thu Weber A."/>
            <person name="Halstead-Nussloch G."/>
        </authorList>
    </citation>
    <scope>NUCLEOTIDE SEQUENCE [LARGE SCALE GENOMIC DNA]</scope>
    <source>
        <strain evidence="2">AATW-2023a</strain>
        <tissue evidence="2">Whole specimen</tissue>
    </source>
</reference>